<organism evidence="3 4">
    <name type="scientific">Vitis rotundifolia</name>
    <name type="common">Muscadine grape</name>
    <dbReference type="NCBI Taxonomy" id="103349"/>
    <lineage>
        <taxon>Eukaryota</taxon>
        <taxon>Viridiplantae</taxon>
        <taxon>Streptophyta</taxon>
        <taxon>Embryophyta</taxon>
        <taxon>Tracheophyta</taxon>
        <taxon>Spermatophyta</taxon>
        <taxon>Magnoliopsida</taxon>
        <taxon>eudicotyledons</taxon>
        <taxon>Gunneridae</taxon>
        <taxon>Pentapetalae</taxon>
        <taxon>rosids</taxon>
        <taxon>Vitales</taxon>
        <taxon>Vitaceae</taxon>
        <taxon>Viteae</taxon>
        <taxon>Vitis</taxon>
    </lineage>
</organism>
<dbReference type="AlphaFoldDB" id="A0AA38Z1R1"/>
<sequence>MPSTFHPWKNEKTHLQQPKILNTHLCVRSADLIYQSTHAYSLTYSYLQESFYNSLVNENSTLSSVIKNHLKPGLWNHKLKLFCAEQLDCLKFFIRKYLKGCRSHFHEFDIRAPIRQQLVNLVILEYPLIHVFLPSHSYDINVIKEAIKLRSSPHEKEPGENMDFDFDFDQGLFDVYIL</sequence>
<accession>A0AA38Z1R1</accession>
<dbReference type="PANTHER" id="PTHR13483">
    <property type="entry name" value="BOX C_D SNORNA PROTEIN 1-RELATED"/>
    <property type="match status" value="1"/>
</dbReference>
<gene>
    <name evidence="3" type="ORF">PVL29_019855</name>
</gene>
<dbReference type="GO" id="GO:0000492">
    <property type="term" value="P:box C/D snoRNP assembly"/>
    <property type="evidence" value="ECO:0007669"/>
    <property type="project" value="TreeGrafter"/>
</dbReference>
<dbReference type="PANTHER" id="PTHR13483:SF3">
    <property type="entry name" value="BOX C_D SNORNA PROTEIN 1"/>
    <property type="match status" value="1"/>
</dbReference>
<evidence type="ECO:0000313" key="4">
    <source>
        <dbReference type="Proteomes" id="UP001168098"/>
    </source>
</evidence>
<dbReference type="InterPro" id="IPR051639">
    <property type="entry name" value="BCD1"/>
</dbReference>
<dbReference type="EMBL" id="JARBHA010000015">
    <property type="protein sequence ID" value="KAJ9680660.1"/>
    <property type="molecule type" value="Genomic_DNA"/>
</dbReference>
<dbReference type="InterPro" id="IPR057721">
    <property type="entry name" value="BCD1_alpha/beta"/>
</dbReference>
<dbReference type="GO" id="GO:0000463">
    <property type="term" value="P:maturation of LSU-rRNA from tricistronic rRNA transcript (SSU-rRNA, 5.8S rRNA, LSU-rRNA)"/>
    <property type="evidence" value="ECO:0007669"/>
    <property type="project" value="TreeGrafter"/>
</dbReference>
<name>A0AA38Z1R1_VITRO</name>
<feature type="domain" description="BCD1 alpha/beta" evidence="2">
    <location>
        <begin position="49"/>
        <end position="139"/>
    </location>
</feature>
<evidence type="ECO:0000256" key="1">
    <source>
        <dbReference type="ARBA" id="ARBA00022553"/>
    </source>
</evidence>
<proteinExistence type="predicted"/>
<dbReference type="GO" id="GO:0070761">
    <property type="term" value="C:pre-snoRNP complex"/>
    <property type="evidence" value="ECO:0007669"/>
    <property type="project" value="TreeGrafter"/>
</dbReference>
<dbReference type="Proteomes" id="UP001168098">
    <property type="component" value="Unassembled WGS sequence"/>
</dbReference>
<evidence type="ECO:0000313" key="3">
    <source>
        <dbReference type="EMBL" id="KAJ9680660.1"/>
    </source>
</evidence>
<evidence type="ECO:0000259" key="2">
    <source>
        <dbReference type="Pfam" id="PF25790"/>
    </source>
</evidence>
<dbReference type="GO" id="GO:0048254">
    <property type="term" value="P:snoRNA localization"/>
    <property type="evidence" value="ECO:0007669"/>
    <property type="project" value="TreeGrafter"/>
</dbReference>
<dbReference type="Pfam" id="PF25790">
    <property type="entry name" value="BCD1"/>
    <property type="match status" value="1"/>
</dbReference>
<reference evidence="3 4" key="1">
    <citation type="journal article" date="2023" name="BMC Biotechnol.">
        <title>Vitis rotundifolia cv Carlos genome sequencing.</title>
        <authorList>
            <person name="Huff M."/>
            <person name="Hulse-Kemp A."/>
            <person name="Scheffler B."/>
            <person name="Youngblood R."/>
            <person name="Simpson S."/>
            <person name="Babiker E."/>
            <person name="Staton M."/>
        </authorList>
    </citation>
    <scope>NUCLEOTIDE SEQUENCE [LARGE SCALE GENOMIC DNA]</scope>
    <source>
        <tissue evidence="3">Leaf</tissue>
    </source>
</reference>
<keyword evidence="4" id="KW-1185">Reference proteome</keyword>
<protein>
    <recommendedName>
        <fullName evidence="2">BCD1 alpha/beta domain-containing protein</fullName>
    </recommendedName>
</protein>
<comment type="caution">
    <text evidence="3">The sequence shown here is derived from an EMBL/GenBank/DDBJ whole genome shotgun (WGS) entry which is preliminary data.</text>
</comment>
<dbReference type="GO" id="GO:0005634">
    <property type="term" value="C:nucleus"/>
    <property type="evidence" value="ECO:0007669"/>
    <property type="project" value="TreeGrafter"/>
</dbReference>
<keyword evidence="1" id="KW-0597">Phosphoprotein</keyword>